<organism evidence="10 11">
    <name type="scientific">Candidatus Nitrotoga arctica</name>
    <dbReference type="NCBI Taxonomy" id="453162"/>
    <lineage>
        <taxon>Bacteria</taxon>
        <taxon>Pseudomonadati</taxon>
        <taxon>Pseudomonadota</taxon>
        <taxon>Betaproteobacteria</taxon>
        <taxon>Nitrosomonadales</taxon>
        <taxon>Gallionellaceae</taxon>
        <taxon>Candidatus Nitrotoga</taxon>
    </lineage>
</organism>
<keyword evidence="5" id="KW-0997">Cell inner membrane</keyword>
<comment type="subcellular location">
    <subcellularLocation>
        <location evidence="1">Cell inner membrane</location>
        <topology evidence="1">Single-pass membrane protein</topology>
    </subcellularLocation>
</comment>
<dbReference type="InterPro" id="IPR010052">
    <property type="entry name" value="T2SS_protein-GspI"/>
</dbReference>
<dbReference type="RefSeq" id="WP_239795470.1">
    <property type="nucleotide sequence ID" value="NZ_OU912926.1"/>
</dbReference>
<evidence type="ECO:0000256" key="3">
    <source>
        <dbReference type="ARBA" id="ARBA00022475"/>
    </source>
</evidence>
<keyword evidence="6 9" id="KW-0812">Transmembrane</keyword>
<evidence type="ECO:0000256" key="6">
    <source>
        <dbReference type="ARBA" id="ARBA00022692"/>
    </source>
</evidence>
<evidence type="ECO:0000313" key="10">
    <source>
        <dbReference type="EMBL" id="CAG9931365.1"/>
    </source>
</evidence>
<proteinExistence type="inferred from homology"/>
<evidence type="ECO:0000313" key="11">
    <source>
        <dbReference type="Proteomes" id="UP000839052"/>
    </source>
</evidence>
<name>A0ABM8YV96_9PROT</name>
<comment type="similarity">
    <text evidence="2">Belongs to the GSP I family.</text>
</comment>
<dbReference type="PANTHER" id="PTHR38779">
    <property type="entry name" value="TYPE II SECRETION SYSTEM PROTEIN I-RELATED"/>
    <property type="match status" value="1"/>
</dbReference>
<evidence type="ECO:0000256" key="1">
    <source>
        <dbReference type="ARBA" id="ARBA00004377"/>
    </source>
</evidence>
<dbReference type="Pfam" id="PF07963">
    <property type="entry name" value="N_methyl"/>
    <property type="match status" value="1"/>
</dbReference>
<dbReference type="NCBIfam" id="TIGR02532">
    <property type="entry name" value="IV_pilin_GFxxxE"/>
    <property type="match status" value="1"/>
</dbReference>
<protein>
    <submittedName>
        <fullName evidence="10">General secretion pathway protein I</fullName>
    </submittedName>
</protein>
<dbReference type="PROSITE" id="PS00409">
    <property type="entry name" value="PROKAR_NTER_METHYL"/>
    <property type="match status" value="1"/>
</dbReference>
<evidence type="ECO:0000256" key="9">
    <source>
        <dbReference type="SAM" id="Phobius"/>
    </source>
</evidence>
<accession>A0ABM8YV96</accession>
<dbReference type="InterPro" id="IPR012902">
    <property type="entry name" value="N_methyl_site"/>
</dbReference>
<evidence type="ECO:0000256" key="5">
    <source>
        <dbReference type="ARBA" id="ARBA00022519"/>
    </source>
</evidence>
<evidence type="ECO:0000256" key="7">
    <source>
        <dbReference type="ARBA" id="ARBA00022989"/>
    </source>
</evidence>
<feature type="transmembrane region" description="Helical" evidence="9">
    <location>
        <begin position="7"/>
        <end position="31"/>
    </location>
</feature>
<evidence type="ECO:0000256" key="4">
    <source>
        <dbReference type="ARBA" id="ARBA00022481"/>
    </source>
</evidence>
<keyword evidence="11" id="KW-1185">Reference proteome</keyword>
<keyword evidence="8 9" id="KW-0472">Membrane</keyword>
<dbReference type="EMBL" id="OU912926">
    <property type="protein sequence ID" value="CAG9931365.1"/>
    <property type="molecule type" value="Genomic_DNA"/>
</dbReference>
<keyword evidence="7 9" id="KW-1133">Transmembrane helix</keyword>
<evidence type="ECO:0000256" key="2">
    <source>
        <dbReference type="ARBA" id="ARBA00008358"/>
    </source>
</evidence>
<keyword evidence="3" id="KW-1003">Cell membrane</keyword>
<dbReference type="Proteomes" id="UP000839052">
    <property type="component" value="Chromosome"/>
</dbReference>
<reference evidence="10 11" key="1">
    <citation type="submission" date="2021-10" db="EMBL/GenBank/DDBJ databases">
        <authorList>
            <person name="Koch H."/>
        </authorList>
    </citation>
    <scope>NUCLEOTIDE SEQUENCE [LARGE SCALE GENOMIC DNA]</scope>
    <source>
        <strain evidence="10">6680</strain>
    </source>
</reference>
<dbReference type="PANTHER" id="PTHR38779:SF2">
    <property type="entry name" value="TYPE II SECRETION SYSTEM PROTEIN I-RELATED"/>
    <property type="match status" value="1"/>
</dbReference>
<keyword evidence="4" id="KW-0488">Methylation</keyword>
<evidence type="ECO:0000256" key="8">
    <source>
        <dbReference type="ARBA" id="ARBA00023136"/>
    </source>
</evidence>
<gene>
    <name evidence="10" type="ORF">NTG6680_0112</name>
</gene>
<sequence length="139" mass="15233">MYKFSRGFSLLEVLVAFVILALILGVLMQIFSGGLRNASRVDEYQQAMLLGQSKLASIGIETPLKVSESNGEFDAFYRWHVSIRPYPVAPTQTSDQTGLPVPILPVSLLEVEIQVLWGGSDQPRSASLKTLRLVNGVAL</sequence>